<comment type="caution">
    <text evidence="2">The sequence shown here is derived from an EMBL/GenBank/DDBJ whole genome shotgun (WGS) entry which is preliminary data.</text>
</comment>
<accession>A0A6B0GDS3</accession>
<evidence type="ECO:0000313" key="3">
    <source>
        <dbReference type="Proteomes" id="UP000451471"/>
    </source>
</evidence>
<gene>
    <name evidence="2" type="ORF">GQS65_00330</name>
</gene>
<sequence>MREDGYRPNAAASHEKATEDNAFEDAYANHLDPLVAISRTGDVYWAEGYHRFAIASVLGVETIPVLALCRHQAWQQARDDLCTELSFSRPSGLEEHSNHPDMQDIGQ</sequence>
<evidence type="ECO:0000256" key="1">
    <source>
        <dbReference type="SAM" id="MobiDB-lite"/>
    </source>
</evidence>
<reference evidence="2 3" key="1">
    <citation type="submission" date="2019-12" db="EMBL/GenBank/DDBJ databases">
        <title>Halocatena pleomorpha gen. nov. sp. nov., an extremely halophilic archaeon of family Halobacteriaceae isolated from saltpan soil.</title>
        <authorList>
            <person name="Pal Y."/>
            <person name="Verma A."/>
            <person name="Krishnamurthi S."/>
            <person name="Kumar P."/>
        </authorList>
    </citation>
    <scope>NUCLEOTIDE SEQUENCE [LARGE SCALE GENOMIC DNA]</scope>
    <source>
        <strain evidence="2 3">JCM 16495</strain>
    </source>
</reference>
<dbReference type="EMBL" id="WSZK01000001">
    <property type="protein sequence ID" value="MWG32952.1"/>
    <property type="molecule type" value="Genomic_DNA"/>
</dbReference>
<evidence type="ECO:0000313" key="2">
    <source>
        <dbReference type="EMBL" id="MWG32952.1"/>
    </source>
</evidence>
<evidence type="ECO:0008006" key="4">
    <source>
        <dbReference type="Google" id="ProtNLM"/>
    </source>
</evidence>
<organism evidence="2 3">
    <name type="scientific">Halomarina oriensis</name>
    <dbReference type="NCBI Taxonomy" id="671145"/>
    <lineage>
        <taxon>Archaea</taxon>
        <taxon>Methanobacteriati</taxon>
        <taxon>Methanobacteriota</taxon>
        <taxon>Stenosarchaea group</taxon>
        <taxon>Halobacteria</taxon>
        <taxon>Halobacteriales</taxon>
        <taxon>Natronomonadaceae</taxon>
        <taxon>Halomarina</taxon>
    </lineage>
</organism>
<dbReference type="AlphaFoldDB" id="A0A6B0GDS3"/>
<proteinExistence type="predicted"/>
<protein>
    <recommendedName>
        <fullName evidence="4">ParB/Sulfiredoxin domain-containing protein</fullName>
    </recommendedName>
</protein>
<dbReference type="Proteomes" id="UP000451471">
    <property type="component" value="Unassembled WGS sequence"/>
</dbReference>
<keyword evidence="3" id="KW-1185">Reference proteome</keyword>
<feature type="region of interest" description="Disordered" evidence="1">
    <location>
        <begin position="1"/>
        <end position="21"/>
    </location>
</feature>
<name>A0A6B0GDS3_9EURY</name>